<sequence length="199" mass="21661">MSEVEHYGGLFYVPEVQERDPSLLPLGVVAALTARPGDDLSLLRDRLAHHRKEGHLTPAARESGVKGAWLFDLGGVVLAAILLRLCELGIKNAEAVRAVVLAATTWTAEDFEALGGPGVSPLGEVIARHEQGERSFGLQLHSLAPQASGPIRYAARLYSTRRNEGTFWHVPTDGYDSRAVVSIDLIDILDRITARRQAH</sequence>
<reference evidence="1" key="1">
    <citation type="journal article" date="2014" name="Int. J. Syst. Evol. Microbiol.">
        <title>Complete genome sequence of Corynebacterium casei LMG S-19264T (=DSM 44701T), isolated from a smear-ripened cheese.</title>
        <authorList>
            <consortium name="US DOE Joint Genome Institute (JGI-PGF)"/>
            <person name="Walter F."/>
            <person name="Albersmeier A."/>
            <person name="Kalinowski J."/>
            <person name="Ruckert C."/>
        </authorList>
    </citation>
    <scope>NUCLEOTIDE SEQUENCE</scope>
    <source>
        <strain evidence="1">VKM B-2347</strain>
    </source>
</reference>
<comment type="caution">
    <text evidence="1">The sequence shown here is derived from an EMBL/GenBank/DDBJ whole genome shotgun (WGS) entry which is preliminary data.</text>
</comment>
<dbReference type="Proteomes" id="UP001143372">
    <property type="component" value="Unassembled WGS sequence"/>
</dbReference>
<keyword evidence="2" id="KW-1185">Reference proteome</keyword>
<protein>
    <submittedName>
        <fullName evidence="1">Uncharacterized protein</fullName>
    </submittedName>
</protein>
<organism evidence="1 2">
    <name type="scientific">Hansschlegelia plantiphila</name>
    <dbReference type="NCBI Taxonomy" id="374655"/>
    <lineage>
        <taxon>Bacteria</taxon>
        <taxon>Pseudomonadati</taxon>
        <taxon>Pseudomonadota</taxon>
        <taxon>Alphaproteobacteria</taxon>
        <taxon>Hyphomicrobiales</taxon>
        <taxon>Methylopilaceae</taxon>
        <taxon>Hansschlegelia</taxon>
    </lineage>
</organism>
<dbReference type="EMBL" id="BSFI01000004">
    <property type="protein sequence ID" value="GLK67041.1"/>
    <property type="molecule type" value="Genomic_DNA"/>
</dbReference>
<dbReference type="AlphaFoldDB" id="A0A9W6IZK6"/>
<proteinExistence type="predicted"/>
<reference evidence="1" key="2">
    <citation type="submission" date="2023-01" db="EMBL/GenBank/DDBJ databases">
        <authorList>
            <person name="Sun Q."/>
            <person name="Evtushenko L."/>
        </authorList>
    </citation>
    <scope>NUCLEOTIDE SEQUENCE</scope>
    <source>
        <strain evidence="1">VKM B-2347</strain>
    </source>
</reference>
<gene>
    <name evidence="1" type="ORF">GCM10008179_06790</name>
</gene>
<evidence type="ECO:0000313" key="1">
    <source>
        <dbReference type="EMBL" id="GLK67041.1"/>
    </source>
</evidence>
<evidence type="ECO:0000313" key="2">
    <source>
        <dbReference type="Proteomes" id="UP001143372"/>
    </source>
</evidence>
<dbReference type="RefSeq" id="WP_271167304.1">
    <property type="nucleotide sequence ID" value="NZ_BSFI01000004.1"/>
</dbReference>
<accession>A0A9W6IZK6</accession>
<name>A0A9W6IZK6_9HYPH</name>